<dbReference type="Pfam" id="PF00481">
    <property type="entry name" value="PP2C"/>
    <property type="match status" value="1"/>
</dbReference>
<reference evidence="3 4" key="1">
    <citation type="submission" date="2009-11" db="EMBL/GenBank/DDBJ databases">
        <title>Annotation of Allomyces macrogynus ATCC 38327.</title>
        <authorList>
            <consortium name="The Broad Institute Genome Sequencing Platform"/>
            <person name="Russ C."/>
            <person name="Cuomo C."/>
            <person name="Burger G."/>
            <person name="Gray M.W."/>
            <person name="Holland P.W.H."/>
            <person name="King N."/>
            <person name="Lang F.B.F."/>
            <person name="Roger A.J."/>
            <person name="Ruiz-Trillo I."/>
            <person name="Young S.K."/>
            <person name="Zeng Q."/>
            <person name="Gargeya S."/>
            <person name="Fitzgerald M."/>
            <person name="Haas B."/>
            <person name="Abouelleil A."/>
            <person name="Alvarado L."/>
            <person name="Arachchi H.M."/>
            <person name="Berlin A."/>
            <person name="Chapman S.B."/>
            <person name="Gearin G."/>
            <person name="Goldberg J."/>
            <person name="Griggs A."/>
            <person name="Gujja S."/>
            <person name="Hansen M."/>
            <person name="Heiman D."/>
            <person name="Howarth C."/>
            <person name="Larimer J."/>
            <person name="Lui A."/>
            <person name="MacDonald P.J.P."/>
            <person name="McCowen C."/>
            <person name="Montmayeur A."/>
            <person name="Murphy C."/>
            <person name="Neiman D."/>
            <person name="Pearson M."/>
            <person name="Priest M."/>
            <person name="Roberts A."/>
            <person name="Saif S."/>
            <person name="Shea T."/>
            <person name="Sisk P."/>
            <person name="Stolte C."/>
            <person name="Sykes S."/>
            <person name="Wortman J."/>
            <person name="Nusbaum C."/>
            <person name="Birren B."/>
        </authorList>
    </citation>
    <scope>NUCLEOTIDE SEQUENCE [LARGE SCALE GENOMIC DNA]</scope>
    <source>
        <strain evidence="3 4">ATCC 38327</strain>
    </source>
</reference>
<dbReference type="CDD" id="cd00143">
    <property type="entry name" value="PP2Cc"/>
    <property type="match status" value="1"/>
</dbReference>
<dbReference type="VEuPathDB" id="FungiDB:AMAG_04925"/>
<dbReference type="EMBL" id="GG745332">
    <property type="protein sequence ID" value="KNE58105.1"/>
    <property type="molecule type" value="Genomic_DNA"/>
</dbReference>
<dbReference type="InterPro" id="IPR001932">
    <property type="entry name" value="PPM-type_phosphatase-like_dom"/>
</dbReference>
<feature type="domain" description="PPM-type phosphatase" evidence="2">
    <location>
        <begin position="73"/>
        <end position="395"/>
    </location>
</feature>
<keyword evidence="4" id="KW-1185">Reference proteome</keyword>
<evidence type="ECO:0000256" key="1">
    <source>
        <dbReference type="SAM" id="MobiDB-lite"/>
    </source>
</evidence>
<feature type="region of interest" description="Disordered" evidence="1">
    <location>
        <begin position="1"/>
        <end position="58"/>
    </location>
</feature>
<dbReference type="Proteomes" id="UP000054350">
    <property type="component" value="Unassembled WGS sequence"/>
</dbReference>
<dbReference type="PANTHER" id="PTHR47992">
    <property type="entry name" value="PROTEIN PHOSPHATASE"/>
    <property type="match status" value="1"/>
</dbReference>
<sequence length="432" mass="46471">MVHRHSNAHLHHHHVQPHADTMPDHAKPPGTTPTTRPTKGPRKRRASRVTPPRRPYRAHAPLTVTLAPDLTAYVSSYHDPGRRAEQQDETLVAAVDDLHAVVIGVLDGHGPDGGRVARFARDLLAEIVPQCLREVVATSSVSDADAALDELIVQVALQTAFARVSRAVLDNDELDCYISGTTAVVAVLTADACYVANVGDSRAAIAQMPAAAPPVTELPPEQNGETKLPEKEAVDKWIGVRLTRDHTCDDPDELERVQAAGARVDRLAPNEDDSPLRIFKGTLPYPGIVVTRSLGDSVAKKLGVVADPEFTHHRIDSSRDVAVLVASDGVWDGLPHDHEAVRHVAAAVRPARGTTDRDVWTAAAESASRKVLRAALRGLDRREIDDNVSNVCVLLVRHAPPLPPRPASVVPTDASTVVTEGSAEMMAPIEES</sequence>
<dbReference type="SMART" id="SM00332">
    <property type="entry name" value="PP2Cc"/>
    <property type="match status" value="1"/>
</dbReference>
<dbReference type="PROSITE" id="PS51746">
    <property type="entry name" value="PPM_2"/>
    <property type="match status" value="1"/>
</dbReference>
<evidence type="ECO:0000313" key="3">
    <source>
        <dbReference type="EMBL" id="KNE58105.1"/>
    </source>
</evidence>
<feature type="compositionally biased region" description="Basic residues" evidence="1">
    <location>
        <begin position="1"/>
        <end position="16"/>
    </location>
</feature>
<evidence type="ECO:0000259" key="2">
    <source>
        <dbReference type="PROSITE" id="PS51746"/>
    </source>
</evidence>
<organism evidence="3 4">
    <name type="scientific">Allomyces macrogynus (strain ATCC 38327)</name>
    <name type="common">Allomyces javanicus var. macrogynus</name>
    <dbReference type="NCBI Taxonomy" id="578462"/>
    <lineage>
        <taxon>Eukaryota</taxon>
        <taxon>Fungi</taxon>
        <taxon>Fungi incertae sedis</taxon>
        <taxon>Blastocladiomycota</taxon>
        <taxon>Blastocladiomycetes</taxon>
        <taxon>Blastocladiales</taxon>
        <taxon>Blastocladiaceae</taxon>
        <taxon>Allomyces</taxon>
    </lineage>
</organism>
<gene>
    <name evidence="3" type="ORF">AMAG_04925</name>
</gene>
<feature type="compositionally biased region" description="Low complexity" evidence="1">
    <location>
        <begin position="28"/>
        <end position="38"/>
    </location>
</feature>
<dbReference type="OrthoDB" id="10264738at2759"/>
<reference evidence="4" key="2">
    <citation type="submission" date="2009-11" db="EMBL/GenBank/DDBJ databases">
        <title>The Genome Sequence of Allomyces macrogynus strain ATCC 38327.</title>
        <authorList>
            <consortium name="The Broad Institute Genome Sequencing Platform"/>
            <person name="Russ C."/>
            <person name="Cuomo C."/>
            <person name="Shea T."/>
            <person name="Young S.K."/>
            <person name="Zeng Q."/>
            <person name="Koehrsen M."/>
            <person name="Haas B."/>
            <person name="Borodovsky M."/>
            <person name="Guigo R."/>
            <person name="Alvarado L."/>
            <person name="Berlin A."/>
            <person name="Borenstein D."/>
            <person name="Chen Z."/>
            <person name="Engels R."/>
            <person name="Freedman E."/>
            <person name="Gellesch M."/>
            <person name="Goldberg J."/>
            <person name="Griggs A."/>
            <person name="Gujja S."/>
            <person name="Heiman D."/>
            <person name="Hepburn T."/>
            <person name="Howarth C."/>
            <person name="Jen D."/>
            <person name="Larson L."/>
            <person name="Lewis B."/>
            <person name="Mehta T."/>
            <person name="Park D."/>
            <person name="Pearson M."/>
            <person name="Roberts A."/>
            <person name="Saif S."/>
            <person name="Shenoy N."/>
            <person name="Sisk P."/>
            <person name="Stolte C."/>
            <person name="Sykes S."/>
            <person name="Walk T."/>
            <person name="White J."/>
            <person name="Yandava C."/>
            <person name="Burger G."/>
            <person name="Gray M.W."/>
            <person name="Holland P.W.H."/>
            <person name="King N."/>
            <person name="Lang F.B.F."/>
            <person name="Roger A.J."/>
            <person name="Ruiz-Trillo I."/>
            <person name="Lander E."/>
            <person name="Nusbaum C."/>
        </authorList>
    </citation>
    <scope>NUCLEOTIDE SEQUENCE [LARGE SCALE GENOMIC DNA]</scope>
    <source>
        <strain evidence="4">ATCC 38327</strain>
    </source>
</reference>
<dbReference type="Gene3D" id="3.60.40.10">
    <property type="entry name" value="PPM-type phosphatase domain"/>
    <property type="match status" value="1"/>
</dbReference>
<name>A0A0L0S6P1_ALLM3</name>
<dbReference type="eggNOG" id="KOG0698">
    <property type="taxonomic scope" value="Eukaryota"/>
</dbReference>
<dbReference type="SUPFAM" id="SSF81606">
    <property type="entry name" value="PP2C-like"/>
    <property type="match status" value="1"/>
</dbReference>
<dbReference type="InterPro" id="IPR036457">
    <property type="entry name" value="PPM-type-like_dom_sf"/>
</dbReference>
<dbReference type="InterPro" id="IPR015655">
    <property type="entry name" value="PP2C"/>
</dbReference>
<dbReference type="AlphaFoldDB" id="A0A0L0S6P1"/>
<accession>A0A0L0S6P1</accession>
<evidence type="ECO:0000313" key="4">
    <source>
        <dbReference type="Proteomes" id="UP000054350"/>
    </source>
</evidence>
<proteinExistence type="predicted"/>
<dbReference type="GO" id="GO:0004722">
    <property type="term" value="F:protein serine/threonine phosphatase activity"/>
    <property type="evidence" value="ECO:0007669"/>
    <property type="project" value="InterPro"/>
</dbReference>
<dbReference type="STRING" id="578462.A0A0L0S6P1"/>
<protein>
    <recommendedName>
        <fullName evidence="2">PPM-type phosphatase domain-containing protein</fullName>
    </recommendedName>
</protein>